<organism evidence="2">
    <name type="scientific">Ditylum brightwellii</name>
    <dbReference type="NCBI Taxonomy" id="49249"/>
    <lineage>
        <taxon>Eukaryota</taxon>
        <taxon>Sar</taxon>
        <taxon>Stramenopiles</taxon>
        <taxon>Ochrophyta</taxon>
        <taxon>Bacillariophyta</taxon>
        <taxon>Mediophyceae</taxon>
        <taxon>Lithodesmiophycidae</taxon>
        <taxon>Lithodesmiales</taxon>
        <taxon>Lithodesmiaceae</taxon>
        <taxon>Ditylum</taxon>
    </lineage>
</organism>
<feature type="region of interest" description="Disordered" evidence="1">
    <location>
        <begin position="97"/>
        <end position="132"/>
    </location>
</feature>
<evidence type="ECO:0000256" key="1">
    <source>
        <dbReference type="SAM" id="MobiDB-lite"/>
    </source>
</evidence>
<feature type="region of interest" description="Disordered" evidence="1">
    <location>
        <begin position="199"/>
        <end position="264"/>
    </location>
</feature>
<proteinExistence type="predicted"/>
<dbReference type="AlphaFoldDB" id="A0A7S4QMB6"/>
<reference evidence="2" key="1">
    <citation type="submission" date="2021-01" db="EMBL/GenBank/DDBJ databases">
        <authorList>
            <person name="Corre E."/>
            <person name="Pelletier E."/>
            <person name="Niang G."/>
            <person name="Scheremetjew M."/>
            <person name="Finn R."/>
            <person name="Kale V."/>
            <person name="Holt S."/>
            <person name="Cochrane G."/>
            <person name="Meng A."/>
            <person name="Brown T."/>
            <person name="Cohen L."/>
        </authorList>
    </citation>
    <scope>NUCLEOTIDE SEQUENCE</scope>
    <source>
        <strain evidence="2">GSO104</strain>
    </source>
</reference>
<accession>A0A7S4QMB6</accession>
<gene>
    <name evidence="2" type="ORF">DBRI00130_LOCUS4908</name>
</gene>
<protein>
    <submittedName>
        <fullName evidence="2">Uncharacterized protein</fullName>
    </submittedName>
</protein>
<evidence type="ECO:0000313" key="2">
    <source>
        <dbReference type="EMBL" id="CAE4587969.1"/>
    </source>
</evidence>
<dbReference type="EMBL" id="HBNS01006033">
    <property type="protein sequence ID" value="CAE4587969.1"/>
    <property type="molecule type" value="Transcribed_RNA"/>
</dbReference>
<feature type="compositionally biased region" description="Low complexity" evidence="1">
    <location>
        <begin position="101"/>
        <end position="113"/>
    </location>
</feature>
<sequence length="264" mass="29120">MITAARRLAPRTVAAGGNRGRSLAKLSTINNGAPDESSKTNNYPTIEDCTEVKNVKARTDHDSVVGGSGGVKQLMTVCALNNHPDYRLKVARETFQNKMKSNSSPPTSPNFTFQKPRKPRKSDGSSSGASAEKRLWEARQKMLEKMAQSPSEIIMNENERKRSSSSFRVLPELLKNDGSSSGAITEKRLREARQRMLEKMASSPQTILPSSKKLVEKKNAHISSAPLSSRVVVPQPRKNDGSSSGAITEKRLQEKRQAMLDKMR</sequence>
<name>A0A7S4QMB6_9STRA</name>
<feature type="compositionally biased region" description="Basic and acidic residues" evidence="1">
    <location>
        <begin position="248"/>
        <end position="264"/>
    </location>
</feature>